<sequence>MSPPFDWIFFDCFNTLIDDFDPHGDESGLGPMQHLPVKAGLYADVYELRRDYLSWRQQTVKAQPEEMPIQDRLRALLERRSPPLSTAALDQLVTQMVDCFIQTYPATLRLPAGVQEMLGHWRGTVSMGVVSNFHVGALPEQLLESFGLRQYFDFVVDSAQCGYRKPSDQIYAIAAATAQVPPEEYHRILFIGDHLQNDCLKPRTLGMSAVYFDRSAVRPRSASAPENIPAIQHWDDFRQETLPQILGLSSSPP</sequence>
<dbReference type="PANTHER" id="PTHR46470:SF4">
    <property type="entry name" value="5-AMINO-6-(5-PHOSPHO-D-RIBITYLAMINO)URACIL PHOSPHATASE YIGB"/>
    <property type="match status" value="1"/>
</dbReference>
<proteinExistence type="predicted"/>
<dbReference type="Gene3D" id="3.40.50.1000">
    <property type="entry name" value="HAD superfamily/HAD-like"/>
    <property type="match status" value="1"/>
</dbReference>
<keyword evidence="2 4" id="KW-0378">Hydrolase</keyword>
<accession>A0ABD4T0F8</accession>
<dbReference type="Proteomes" id="UP000031561">
    <property type="component" value="Unassembled WGS sequence"/>
</dbReference>
<dbReference type="AlphaFoldDB" id="A0ABD4T0F8"/>
<dbReference type="GO" id="GO:0044281">
    <property type="term" value="P:small molecule metabolic process"/>
    <property type="evidence" value="ECO:0007669"/>
    <property type="project" value="UniProtKB-ARBA"/>
</dbReference>
<dbReference type="SFLD" id="SFLDS00003">
    <property type="entry name" value="Haloacid_Dehalogenase"/>
    <property type="match status" value="1"/>
</dbReference>
<dbReference type="GO" id="GO:0016787">
    <property type="term" value="F:hydrolase activity"/>
    <property type="evidence" value="ECO:0007669"/>
    <property type="project" value="UniProtKB-KW"/>
</dbReference>
<evidence type="ECO:0000313" key="5">
    <source>
        <dbReference type="Proteomes" id="UP000031561"/>
    </source>
</evidence>
<dbReference type="InterPro" id="IPR023214">
    <property type="entry name" value="HAD_sf"/>
</dbReference>
<gene>
    <name evidence="4" type="ORF">QQ91_0005340</name>
</gene>
<dbReference type="RefSeq" id="WP_166280822.1">
    <property type="nucleotide sequence ID" value="NZ_JTHE03000035.1"/>
</dbReference>
<keyword evidence="5" id="KW-1185">Reference proteome</keyword>
<protein>
    <submittedName>
        <fullName evidence="4">HAD family hydrolase</fullName>
    </submittedName>
</protein>
<evidence type="ECO:0000313" key="4">
    <source>
        <dbReference type="EMBL" id="MCM1982251.1"/>
    </source>
</evidence>
<dbReference type="InterPro" id="IPR036412">
    <property type="entry name" value="HAD-like_sf"/>
</dbReference>
<dbReference type="Pfam" id="PF00702">
    <property type="entry name" value="Hydrolase"/>
    <property type="match status" value="1"/>
</dbReference>
<dbReference type="InterPro" id="IPR051400">
    <property type="entry name" value="HAD-like_hydrolase"/>
</dbReference>
<dbReference type="InterPro" id="IPR006439">
    <property type="entry name" value="HAD-SF_hydro_IA"/>
</dbReference>
<organism evidence="4 5">
    <name type="scientific">Lyngbya confervoides BDU141951</name>
    <dbReference type="NCBI Taxonomy" id="1574623"/>
    <lineage>
        <taxon>Bacteria</taxon>
        <taxon>Bacillati</taxon>
        <taxon>Cyanobacteriota</taxon>
        <taxon>Cyanophyceae</taxon>
        <taxon>Oscillatoriophycideae</taxon>
        <taxon>Oscillatoriales</taxon>
        <taxon>Microcoleaceae</taxon>
        <taxon>Lyngbya</taxon>
    </lineage>
</organism>
<dbReference type="EMBL" id="JTHE03000035">
    <property type="protein sequence ID" value="MCM1982251.1"/>
    <property type="molecule type" value="Genomic_DNA"/>
</dbReference>
<dbReference type="SFLD" id="SFLDG01129">
    <property type="entry name" value="C1.5:_HAD__Beta-PGM__Phosphata"/>
    <property type="match status" value="1"/>
</dbReference>
<dbReference type="NCBIfam" id="TIGR01549">
    <property type="entry name" value="HAD-SF-IA-v1"/>
    <property type="match status" value="1"/>
</dbReference>
<dbReference type="PANTHER" id="PTHR46470">
    <property type="entry name" value="N-ACYLNEURAMINATE-9-PHOSPHATASE"/>
    <property type="match status" value="1"/>
</dbReference>
<comment type="cofactor">
    <cofactor evidence="1">
        <name>Mg(2+)</name>
        <dbReference type="ChEBI" id="CHEBI:18420"/>
    </cofactor>
</comment>
<reference evidence="4 5" key="1">
    <citation type="journal article" date="2015" name="Genome Announc.">
        <title>Draft Genome Sequence of Filamentous Marine Cyanobacterium Lyngbya confervoides Strain BDU141951.</title>
        <authorList>
            <person name="Chandrababunaidu M.M."/>
            <person name="Sen D."/>
            <person name="Tripathy S."/>
        </authorList>
    </citation>
    <scope>NUCLEOTIDE SEQUENCE [LARGE SCALE GENOMIC DNA]</scope>
    <source>
        <strain evidence="4 5">BDU141951</strain>
    </source>
</reference>
<name>A0ABD4T0F8_9CYAN</name>
<comment type="caution">
    <text evidence="4">The sequence shown here is derived from an EMBL/GenBank/DDBJ whole genome shotgun (WGS) entry which is preliminary data.</text>
</comment>
<evidence type="ECO:0000256" key="2">
    <source>
        <dbReference type="ARBA" id="ARBA00022801"/>
    </source>
</evidence>
<dbReference type="SUPFAM" id="SSF56784">
    <property type="entry name" value="HAD-like"/>
    <property type="match status" value="1"/>
</dbReference>
<evidence type="ECO:0000256" key="1">
    <source>
        <dbReference type="ARBA" id="ARBA00001946"/>
    </source>
</evidence>
<evidence type="ECO:0000256" key="3">
    <source>
        <dbReference type="ARBA" id="ARBA00022842"/>
    </source>
</evidence>
<keyword evidence="3" id="KW-0460">Magnesium</keyword>